<gene>
    <name evidence="1" type="ORF">PSTG_14678</name>
</gene>
<accession>A0A0L0UYW3</accession>
<protein>
    <submittedName>
        <fullName evidence="1">Uncharacterized protein</fullName>
    </submittedName>
</protein>
<comment type="caution">
    <text evidence="1">The sequence shown here is derived from an EMBL/GenBank/DDBJ whole genome shotgun (WGS) entry which is preliminary data.</text>
</comment>
<sequence>MRENTASLSVPLLIECVPPHRKFNHQPLKHYTASFPSSTSSNYGIIHRKLHSGRHSVPISFTPTNRATIAELCRENTIKPIVVESTRCFGYPVENNQSHGSIVINLKDKNLASKIAKGYLFYNGLPLNGAPYKKWLFIL</sequence>
<name>A0A0L0UYW3_9BASI</name>
<reference evidence="2" key="1">
    <citation type="submission" date="2014-03" db="EMBL/GenBank/DDBJ databases">
        <title>The Genome Sequence of Puccinia striiformis f. sp. tritici PST-78.</title>
        <authorList>
            <consortium name="The Broad Institute Genome Sequencing Platform"/>
            <person name="Cuomo C."/>
            <person name="Hulbert S."/>
            <person name="Chen X."/>
            <person name="Walker B."/>
            <person name="Young S.K."/>
            <person name="Zeng Q."/>
            <person name="Gargeya S."/>
            <person name="Fitzgerald M."/>
            <person name="Haas B."/>
            <person name="Abouelleil A."/>
            <person name="Alvarado L."/>
            <person name="Arachchi H.M."/>
            <person name="Berlin A.M."/>
            <person name="Chapman S.B."/>
            <person name="Goldberg J."/>
            <person name="Griggs A."/>
            <person name="Gujja S."/>
            <person name="Hansen M."/>
            <person name="Howarth C."/>
            <person name="Imamovic A."/>
            <person name="Larimer J."/>
            <person name="McCowan C."/>
            <person name="Montmayeur A."/>
            <person name="Murphy C."/>
            <person name="Neiman D."/>
            <person name="Pearson M."/>
            <person name="Priest M."/>
            <person name="Roberts A."/>
            <person name="Saif S."/>
            <person name="Shea T."/>
            <person name="Sisk P."/>
            <person name="Sykes S."/>
            <person name="Wortman J."/>
            <person name="Nusbaum C."/>
            <person name="Birren B."/>
        </authorList>
    </citation>
    <scope>NUCLEOTIDE SEQUENCE [LARGE SCALE GENOMIC DNA]</scope>
    <source>
        <strain evidence="2">race PST-78</strain>
    </source>
</reference>
<keyword evidence="2" id="KW-1185">Reference proteome</keyword>
<dbReference type="STRING" id="1165861.A0A0L0UYW3"/>
<evidence type="ECO:0000313" key="1">
    <source>
        <dbReference type="EMBL" id="KNE91934.1"/>
    </source>
</evidence>
<dbReference type="OrthoDB" id="2506424at2759"/>
<proteinExistence type="predicted"/>
<dbReference type="EMBL" id="AJIL01000183">
    <property type="protein sequence ID" value="KNE91934.1"/>
    <property type="molecule type" value="Genomic_DNA"/>
</dbReference>
<dbReference type="Proteomes" id="UP000054564">
    <property type="component" value="Unassembled WGS sequence"/>
</dbReference>
<organism evidence="1 2">
    <name type="scientific">Puccinia striiformis f. sp. tritici PST-78</name>
    <dbReference type="NCBI Taxonomy" id="1165861"/>
    <lineage>
        <taxon>Eukaryota</taxon>
        <taxon>Fungi</taxon>
        <taxon>Dikarya</taxon>
        <taxon>Basidiomycota</taxon>
        <taxon>Pucciniomycotina</taxon>
        <taxon>Pucciniomycetes</taxon>
        <taxon>Pucciniales</taxon>
        <taxon>Pucciniaceae</taxon>
        <taxon>Puccinia</taxon>
    </lineage>
</organism>
<evidence type="ECO:0000313" key="2">
    <source>
        <dbReference type="Proteomes" id="UP000054564"/>
    </source>
</evidence>
<dbReference type="AlphaFoldDB" id="A0A0L0UYW3"/>